<comment type="caution">
    <text evidence="2">The sequence shown here is derived from an EMBL/GenBank/DDBJ whole genome shotgun (WGS) entry which is preliminary data.</text>
</comment>
<gene>
    <name evidence="2" type="ORF">D9615_007565</name>
</gene>
<dbReference type="AlphaFoldDB" id="A0A8H5H812"/>
<keyword evidence="3" id="KW-1185">Reference proteome</keyword>
<feature type="region of interest" description="Disordered" evidence="1">
    <location>
        <begin position="60"/>
        <end position="82"/>
    </location>
</feature>
<dbReference type="EMBL" id="JAACJP010000021">
    <property type="protein sequence ID" value="KAF5378105.1"/>
    <property type="molecule type" value="Genomic_DNA"/>
</dbReference>
<dbReference type="Proteomes" id="UP000565441">
    <property type="component" value="Unassembled WGS sequence"/>
</dbReference>
<evidence type="ECO:0000256" key="1">
    <source>
        <dbReference type="SAM" id="MobiDB-lite"/>
    </source>
</evidence>
<sequence length="238" mass="25742">MRFSRVSTSCQVTGHDADGVLLKEVKSSHTGSPSPTCLTYTPRSKGLLLPSEAQIPAQARASLRRYPRPPRPAYPPLLLRLRRRPPPAPGRGTILALAPTHKVPPIPGVHRLTADFPSAPGPATALIDRRLSHGQIDVILSDLAPPSSSSFSIRGEHPLARVEASLARRPRASAEPVVDATRSTPGHAALPHLINTLQPLFHDVRYLLLKTCAQPHTNVAYFFVRAGRARDGVRPTLA</sequence>
<evidence type="ECO:0000313" key="2">
    <source>
        <dbReference type="EMBL" id="KAF5378105.1"/>
    </source>
</evidence>
<name>A0A8H5H812_9AGAR</name>
<protein>
    <submittedName>
        <fullName evidence="2">Uncharacterized protein</fullName>
    </submittedName>
</protein>
<proteinExistence type="predicted"/>
<evidence type="ECO:0000313" key="3">
    <source>
        <dbReference type="Proteomes" id="UP000565441"/>
    </source>
</evidence>
<reference evidence="2 3" key="1">
    <citation type="journal article" date="2020" name="ISME J.">
        <title>Uncovering the hidden diversity of litter-decomposition mechanisms in mushroom-forming fungi.</title>
        <authorList>
            <person name="Floudas D."/>
            <person name="Bentzer J."/>
            <person name="Ahren D."/>
            <person name="Johansson T."/>
            <person name="Persson P."/>
            <person name="Tunlid A."/>
        </authorList>
    </citation>
    <scope>NUCLEOTIDE SEQUENCE [LARGE SCALE GENOMIC DNA]</scope>
    <source>
        <strain evidence="2 3">CBS 661.87</strain>
    </source>
</reference>
<accession>A0A8H5H812</accession>
<organism evidence="2 3">
    <name type="scientific">Tricholomella constricta</name>
    <dbReference type="NCBI Taxonomy" id="117010"/>
    <lineage>
        <taxon>Eukaryota</taxon>
        <taxon>Fungi</taxon>
        <taxon>Dikarya</taxon>
        <taxon>Basidiomycota</taxon>
        <taxon>Agaricomycotina</taxon>
        <taxon>Agaricomycetes</taxon>
        <taxon>Agaricomycetidae</taxon>
        <taxon>Agaricales</taxon>
        <taxon>Tricholomatineae</taxon>
        <taxon>Lyophyllaceae</taxon>
        <taxon>Tricholomella</taxon>
    </lineage>
</organism>